<reference evidence="2" key="1">
    <citation type="submission" date="2016-10" db="EMBL/GenBank/DDBJ databases">
        <authorList>
            <person name="Varghese N."/>
            <person name="Submissions S."/>
        </authorList>
    </citation>
    <scope>NUCLEOTIDE SEQUENCE [LARGE SCALE GENOMIC DNA]</scope>
    <source>
        <strain evidence="2">OV426</strain>
    </source>
</reference>
<dbReference type="InterPro" id="IPR024753">
    <property type="entry name" value="AriR"/>
</dbReference>
<evidence type="ECO:0000313" key="1">
    <source>
        <dbReference type="EMBL" id="SFN64224.1"/>
    </source>
</evidence>
<protein>
    <submittedName>
        <fullName evidence="1">Biofilm development protein YmgB/AriR</fullName>
    </submittedName>
</protein>
<dbReference type="GO" id="GO:0071468">
    <property type="term" value="P:cellular response to acidic pH"/>
    <property type="evidence" value="ECO:0007669"/>
    <property type="project" value="InterPro"/>
</dbReference>
<keyword evidence="2" id="KW-1185">Reference proteome</keyword>
<gene>
    <name evidence="1" type="ORF">SAMN05428971_2114</name>
</gene>
<dbReference type="EMBL" id="FOVG01000001">
    <property type="protein sequence ID" value="SFN64224.1"/>
    <property type="molecule type" value="Genomic_DNA"/>
</dbReference>
<name>A0A1I5AP17_9GAMM</name>
<dbReference type="Pfam" id="PF10798">
    <property type="entry name" value="YmgB"/>
    <property type="match status" value="1"/>
</dbReference>
<evidence type="ECO:0000313" key="2">
    <source>
        <dbReference type="Proteomes" id="UP000198968"/>
    </source>
</evidence>
<dbReference type="Proteomes" id="UP000198968">
    <property type="component" value="Unassembled WGS sequence"/>
</dbReference>
<organism evidence="1 2">
    <name type="scientific">Candidatus Pantoea varia</name>
    <dbReference type="NCBI Taxonomy" id="1881036"/>
    <lineage>
        <taxon>Bacteria</taxon>
        <taxon>Pseudomonadati</taxon>
        <taxon>Pseudomonadota</taxon>
        <taxon>Gammaproteobacteria</taxon>
        <taxon>Enterobacterales</taxon>
        <taxon>Erwiniaceae</taxon>
        <taxon>Pantoea</taxon>
    </lineage>
</organism>
<dbReference type="AlphaFoldDB" id="A0A1I5AP17"/>
<dbReference type="RefSeq" id="WP_090963338.1">
    <property type="nucleotide sequence ID" value="NZ_FOVG01000001.1"/>
</dbReference>
<accession>A0A1I5AP17</accession>
<dbReference type="Gene3D" id="1.20.5.5260">
    <property type="match status" value="1"/>
</dbReference>
<sequence>MRVQANSASRAISDYFKGPNWRTPPESDLLAVILREIMEAGEPATNKVLIARVIDKLEVEGDEMQLQRYRTLLAQLIDTQPEN</sequence>
<proteinExistence type="predicted"/>
<dbReference type="OrthoDB" id="6540697at2"/>